<reference evidence="1 2" key="1">
    <citation type="submission" date="2015-01" db="EMBL/GenBank/DDBJ databases">
        <title>Jeotgalibacillus campisalis genome sequencing.</title>
        <authorList>
            <person name="Goh K.M."/>
            <person name="Chan K.-G."/>
            <person name="Yaakop A.S."/>
            <person name="Ee R."/>
            <person name="Gan H.M."/>
            <person name="Chan C.S."/>
        </authorList>
    </citation>
    <scope>NUCLEOTIDE SEQUENCE [LARGE SCALE GENOMIC DNA]</scope>
    <source>
        <strain evidence="1 2">SF-57</strain>
    </source>
</reference>
<dbReference type="Proteomes" id="UP000031972">
    <property type="component" value="Unassembled WGS sequence"/>
</dbReference>
<protein>
    <recommendedName>
        <fullName evidence="3">DUF2573 domain-containing protein</fullName>
    </recommendedName>
</protein>
<keyword evidence="2" id="KW-1185">Reference proteome</keyword>
<organism evidence="1 2">
    <name type="scientific">Jeotgalibacillus campisalis</name>
    <dbReference type="NCBI Taxonomy" id="220754"/>
    <lineage>
        <taxon>Bacteria</taxon>
        <taxon>Bacillati</taxon>
        <taxon>Bacillota</taxon>
        <taxon>Bacilli</taxon>
        <taxon>Bacillales</taxon>
        <taxon>Caryophanaceae</taxon>
        <taxon>Jeotgalibacillus</taxon>
    </lineage>
</organism>
<dbReference type="OrthoDB" id="2619783at2"/>
<comment type="caution">
    <text evidence="1">The sequence shown here is derived from an EMBL/GenBank/DDBJ whole genome shotgun (WGS) entry which is preliminary data.</text>
</comment>
<accession>A0A0C2R076</accession>
<dbReference type="PATRIC" id="fig|220754.4.peg.3259"/>
<dbReference type="InterPro" id="IPR020393">
    <property type="entry name" value="Uncharacterised_YusU"/>
</dbReference>
<evidence type="ECO:0000313" key="1">
    <source>
        <dbReference type="EMBL" id="KIL43725.1"/>
    </source>
</evidence>
<evidence type="ECO:0008006" key="3">
    <source>
        <dbReference type="Google" id="ProtNLM"/>
    </source>
</evidence>
<evidence type="ECO:0000313" key="2">
    <source>
        <dbReference type="Proteomes" id="UP000031972"/>
    </source>
</evidence>
<proteinExistence type="predicted"/>
<name>A0A0C2R076_9BACL</name>
<sequence length="90" mass="10464">METKELSEQLQAMIDKYTELLTGENSNESVEKVQQWIIYNHIAKQMPALAKHWNSLYPEGKEEMKKVVLGIQKKNKELKAKEAESNEEKS</sequence>
<gene>
    <name evidence="1" type="ORF">KR50_32450</name>
</gene>
<dbReference type="AlphaFoldDB" id="A0A0C2R076"/>
<dbReference type="Pfam" id="PF10835">
    <property type="entry name" value="DUF2573"/>
    <property type="match status" value="1"/>
</dbReference>
<dbReference type="EMBL" id="JXRR01000021">
    <property type="protein sequence ID" value="KIL43725.1"/>
    <property type="molecule type" value="Genomic_DNA"/>
</dbReference>
<dbReference type="RefSeq" id="WP_041060805.1">
    <property type="nucleotide sequence ID" value="NZ_JXRR01000021.1"/>
</dbReference>